<dbReference type="RefSeq" id="WP_280573796.1">
    <property type="nucleotide sequence ID" value="NZ_JARXRM010000027.1"/>
</dbReference>
<dbReference type="GO" id="GO:0016757">
    <property type="term" value="F:glycosyltransferase activity"/>
    <property type="evidence" value="ECO:0007669"/>
    <property type="project" value="UniProtKB-KW"/>
</dbReference>
<feature type="transmembrane region" description="Helical" evidence="1">
    <location>
        <begin position="194"/>
        <end position="212"/>
    </location>
</feature>
<dbReference type="EMBL" id="JARXRM010000027">
    <property type="protein sequence ID" value="MDH5822807.1"/>
    <property type="molecule type" value="Genomic_DNA"/>
</dbReference>
<proteinExistence type="predicted"/>
<protein>
    <submittedName>
        <fullName evidence="3">Glycosyltransferase family 39 protein</fullName>
        <ecNumber evidence="3">2.4.-.-</ecNumber>
    </submittedName>
</protein>
<evidence type="ECO:0000313" key="4">
    <source>
        <dbReference type="Proteomes" id="UP001156940"/>
    </source>
</evidence>
<feature type="transmembrane region" description="Helical" evidence="1">
    <location>
        <begin position="6"/>
        <end position="25"/>
    </location>
</feature>
<dbReference type="Proteomes" id="UP001156940">
    <property type="component" value="Unassembled WGS sequence"/>
</dbReference>
<feature type="transmembrane region" description="Helical" evidence="1">
    <location>
        <begin position="404"/>
        <end position="424"/>
    </location>
</feature>
<gene>
    <name evidence="3" type="ORF">QFW77_07340</name>
</gene>
<reference evidence="3 4" key="1">
    <citation type="submission" date="2023-04" db="EMBL/GenBank/DDBJ databases">
        <title>Luteimonas endophyticus RD2P54.</title>
        <authorList>
            <person name="Sun J.-Q."/>
        </authorList>
    </citation>
    <scope>NUCLEOTIDE SEQUENCE [LARGE SCALE GENOMIC DNA]</scope>
    <source>
        <strain evidence="3 4">RD2P54</strain>
    </source>
</reference>
<evidence type="ECO:0000256" key="1">
    <source>
        <dbReference type="SAM" id="Phobius"/>
    </source>
</evidence>
<feature type="domain" description="Glycosyltransferase RgtA/B/C/D-like" evidence="2">
    <location>
        <begin position="51"/>
        <end position="206"/>
    </location>
</feature>
<evidence type="ECO:0000259" key="2">
    <source>
        <dbReference type="Pfam" id="PF13231"/>
    </source>
</evidence>
<feature type="transmembrane region" description="Helical" evidence="1">
    <location>
        <begin position="149"/>
        <end position="182"/>
    </location>
</feature>
<keyword evidence="1" id="KW-0472">Membrane</keyword>
<keyword evidence="3" id="KW-0328">Glycosyltransferase</keyword>
<dbReference type="EC" id="2.4.-.-" evidence="3"/>
<feature type="transmembrane region" description="Helical" evidence="1">
    <location>
        <begin position="69"/>
        <end position="90"/>
    </location>
</feature>
<comment type="caution">
    <text evidence="3">The sequence shown here is derived from an EMBL/GenBank/DDBJ whole genome shotgun (WGS) entry which is preliminary data.</text>
</comment>
<keyword evidence="4" id="KW-1185">Reference proteome</keyword>
<feature type="transmembrane region" description="Helical" evidence="1">
    <location>
        <begin position="430"/>
        <end position="448"/>
    </location>
</feature>
<dbReference type="InterPro" id="IPR038731">
    <property type="entry name" value="RgtA/B/C-like"/>
</dbReference>
<feature type="transmembrane region" description="Helical" evidence="1">
    <location>
        <begin position="369"/>
        <end position="392"/>
    </location>
</feature>
<keyword evidence="1" id="KW-0812">Transmembrane</keyword>
<accession>A0ABT6J7L0</accession>
<evidence type="ECO:0000313" key="3">
    <source>
        <dbReference type="EMBL" id="MDH5822807.1"/>
    </source>
</evidence>
<dbReference type="Pfam" id="PF13231">
    <property type="entry name" value="PMT_2"/>
    <property type="match status" value="1"/>
</dbReference>
<feature type="transmembrane region" description="Helical" evidence="1">
    <location>
        <begin position="37"/>
        <end position="57"/>
    </location>
</feature>
<feature type="transmembrane region" description="Helical" evidence="1">
    <location>
        <begin position="126"/>
        <end position="143"/>
    </location>
</feature>
<name>A0ABT6J7L0_9GAMM</name>
<keyword evidence="1" id="KW-1133">Transmembrane helix</keyword>
<sequence length="470" mass="51551">MGISEVAWLALMLLAVKLAWLGLDVTPRLYMGDSMSYLKSAALLTGSGSRSFLYGWVLRFTALPFDSPVALVAVQACWSLLSCLGLYILLRCPLGLPRWPSATGALLLATEPAQVFLERMVMAETLGLLALVATLLLLARYLASGRLRWYLLACLGGLAAAAIRLNLLPVVLGLGLAAPLLWAFAGGKRPATSRWRHLAIALAMLVGTHVAYTQAYGRAAHAPAGYLAHTGMMRIGLVAPLIEPEHFHGTGVSGELLREVRIPLNDHWQRSHHIWDDGGLWSVLVEHSTTPELVARTVTRRALLGDPLGLLRINIATLAGYFDARRSRSKMLDDTGVRTLQPPELRQLHQWTGWNFSGSDTVDSPARRYFALSAAWLAACLFALGPLAVITGILGWRSRSRDQYLLLALVSLGLVANHLLFAHIHSYRYLHPMPLFVIANLVVILVSVRRRRPPNLVRPGRAQQPGRPET</sequence>
<organism evidence="3 4">
    <name type="scientific">Luteimonas endophytica</name>
    <dbReference type="NCBI Taxonomy" id="3042023"/>
    <lineage>
        <taxon>Bacteria</taxon>
        <taxon>Pseudomonadati</taxon>
        <taxon>Pseudomonadota</taxon>
        <taxon>Gammaproteobacteria</taxon>
        <taxon>Lysobacterales</taxon>
        <taxon>Lysobacteraceae</taxon>
        <taxon>Luteimonas</taxon>
    </lineage>
</organism>
<keyword evidence="3" id="KW-0808">Transferase</keyword>